<evidence type="ECO:0000313" key="2">
    <source>
        <dbReference type="Proteomes" id="UP000054383"/>
    </source>
</evidence>
<name>A0A0U1LVE1_TALIS</name>
<dbReference type="Proteomes" id="UP000054383">
    <property type="component" value="Unassembled WGS sequence"/>
</dbReference>
<gene>
    <name evidence="1" type="ORF">PISL3812_03558</name>
</gene>
<evidence type="ECO:0000313" key="1">
    <source>
        <dbReference type="EMBL" id="CRG86550.1"/>
    </source>
</evidence>
<dbReference type="EMBL" id="CVMT01000002">
    <property type="protein sequence ID" value="CRG86550.1"/>
    <property type="molecule type" value="Genomic_DNA"/>
</dbReference>
<dbReference type="PANTHER" id="PTHR43677:SF11">
    <property type="entry name" value="ZINC-CONTAINING ALCOHOL DEHYDROGENASE"/>
    <property type="match status" value="1"/>
</dbReference>
<proteinExistence type="predicted"/>
<organism evidence="1 2">
    <name type="scientific">Talaromyces islandicus</name>
    <name type="common">Penicillium islandicum</name>
    <dbReference type="NCBI Taxonomy" id="28573"/>
    <lineage>
        <taxon>Eukaryota</taxon>
        <taxon>Fungi</taxon>
        <taxon>Dikarya</taxon>
        <taxon>Ascomycota</taxon>
        <taxon>Pezizomycotina</taxon>
        <taxon>Eurotiomycetes</taxon>
        <taxon>Eurotiomycetidae</taxon>
        <taxon>Eurotiales</taxon>
        <taxon>Trichocomaceae</taxon>
        <taxon>Talaromyces</taxon>
        <taxon>Talaromyces sect. Islandici</taxon>
    </lineage>
</organism>
<dbReference type="STRING" id="28573.A0A0U1LVE1"/>
<dbReference type="InterPro" id="IPR051397">
    <property type="entry name" value="Zn-ADH-like_protein"/>
</dbReference>
<dbReference type="InterPro" id="IPR011032">
    <property type="entry name" value="GroES-like_sf"/>
</dbReference>
<dbReference type="PANTHER" id="PTHR43677">
    <property type="entry name" value="SHORT-CHAIN DEHYDROGENASE/REDUCTASE"/>
    <property type="match status" value="1"/>
</dbReference>
<protein>
    <recommendedName>
        <fullName evidence="3">Enoyl reductase (ER) domain-containing protein</fullName>
    </recommendedName>
</protein>
<evidence type="ECO:0008006" key="3">
    <source>
        <dbReference type="Google" id="ProtNLM"/>
    </source>
</evidence>
<dbReference type="SUPFAM" id="SSF51735">
    <property type="entry name" value="NAD(P)-binding Rossmann-fold domains"/>
    <property type="match status" value="1"/>
</dbReference>
<dbReference type="InterPro" id="IPR036291">
    <property type="entry name" value="NAD(P)-bd_dom_sf"/>
</dbReference>
<dbReference type="OMA" id="VQYVHIG"/>
<dbReference type="SUPFAM" id="SSF50129">
    <property type="entry name" value="GroES-like"/>
    <property type="match status" value="1"/>
</dbReference>
<accession>A0A0U1LVE1</accession>
<sequence>MKAVCVTSWGSPPEYISVPDLPAPSPTQLQLKVVAVGVSRVVRGRAAGKHPSAFNSSLPFDPSTDGVGLDEATGDLYFVNSFDTSLFAERANVERKGLVKLGNGVDPVAVAAIANPAASSWMALKCRAVGGCEGRTVVIVGATSASGRAAALIARSLGAARVVGISRNEQTLATVQGLDERIVMSKDQPSEALLPSSLGPVHIVIDYVGGPASIGLMKSAQIPEGEDLQYIYVGGLSGHEKVDLPLRLINVKPIRIMASGLGSWSRQDLNREVNGLIASVTRMDKLSDVVTARFADVKAAWDSEETQTKRLVLIP</sequence>
<reference evidence="1 2" key="1">
    <citation type="submission" date="2015-04" db="EMBL/GenBank/DDBJ databases">
        <authorList>
            <person name="Syromyatnikov M.Y."/>
            <person name="Popov V.N."/>
        </authorList>
    </citation>
    <scope>NUCLEOTIDE SEQUENCE [LARGE SCALE GENOMIC DNA]</scope>
    <source>
        <strain evidence="1">WF-38-12</strain>
    </source>
</reference>
<keyword evidence="2" id="KW-1185">Reference proteome</keyword>
<dbReference type="Gene3D" id="3.90.180.10">
    <property type="entry name" value="Medium-chain alcohol dehydrogenases, catalytic domain"/>
    <property type="match status" value="1"/>
</dbReference>
<dbReference type="AlphaFoldDB" id="A0A0U1LVE1"/>
<dbReference type="GO" id="GO:0016491">
    <property type="term" value="F:oxidoreductase activity"/>
    <property type="evidence" value="ECO:0007669"/>
    <property type="project" value="TreeGrafter"/>
</dbReference>
<dbReference type="OrthoDB" id="809632at2759"/>